<dbReference type="Proteomes" id="UP000009328">
    <property type="component" value="Unassembled WGS sequence"/>
</dbReference>
<evidence type="ECO:0000313" key="3">
    <source>
        <dbReference type="Proteomes" id="UP000009328"/>
    </source>
</evidence>
<evidence type="ECO:0000256" key="1">
    <source>
        <dbReference type="SAM" id="MobiDB-lite"/>
    </source>
</evidence>
<feature type="region of interest" description="Disordered" evidence="1">
    <location>
        <begin position="1697"/>
        <end position="1716"/>
    </location>
</feature>
<feature type="compositionally biased region" description="Low complexity" evidence="1">
    <location>
        <begin position="1697"/>
        <end position="1708"/>
    </location>
</feature>
<name>K0L0M1_WICCF</name>
<sequence length="1716" mass="196160">MSINMRSNALFDRILGYNRINPGSALVQNIGSLIKDRCQVTLNHPVSTILNLNSPKQTQLLPLLNLPSSISGIQEIIGHDCITDLQYENNFTILKKYTYFTAMAIICEKGIKLSTKFIGGTVSSSELTEICDHVIELFPQFFELEGYNLINARSVVFLLLQESFFQIQTRACRLLKGQSNFCSEKTQINLNYEKGIFESFNNCLESMRTPFCLPDDGDQSAKLYLNTSDLSYVSTEPGKKNKKFLKLFGSDYEVSPYLGIIGNVQSKRIDLFTADIDQKLEHDSRFMVVNVFKKVLKILKVGENVDERLFELIRIGGADFFGQRVSTNGIYHSSTENCSKIRTEQQSHRIPNILMDFIIVQTYRKNPSIFNKGCTADQMLPRELWSSTDEDVNQLLEKNQKNYSFNADDSGSPGSIESWENLPSPVPIEDPIDDPPEHDESMNDTTSNPHLEINTYQEAYEFSTDGRNSASLCLKFLQLLIPQDELKKGELLNFILEAIGWSESKTSNTESADLKMNELSLRMLQSGNMHRLIATDSPLDILYAYYKVMFGLNIKNNSKFTDDEVEEFRKSLVYGEKIKDGQSCSKINTESQFVKQYARIRRAEVKFKNSDHRPIKRLLHIIKKLLLHLKLYNEIIICTSCYKGYIISSDNTSHTGNNNEDMTKNPINIDEEYSNASVQANVLNQCTYCGKRPTCYSLSHSSNRYGILNPKFVLVLLYESTWYDTTLKESESYFKILHENDILSVKNNSLIDKLKDTPVDLNDESFKYFDEERERDGFKHIWCHTSLSSDGISMNKKNLSIWNLDLKLLDIVTHPTFTLGIMPQFKKSTTSTGSYELVSNEGQKINYNFTYSEAESLMVSSREIALRYIRDELKQSEIEGIFFDKCHTYSLSSPNVELSNDKMKVIRARDEFYENKMILQVFNHGLGADLQGIHHFTSSTTLSANQPCSHCPINKVDSVNNLLLEVMDNDPHVELEESHSYIKSRMKVLNTKKEKNYIYNQEELKRLPRKNQKLKSNLQHDAGLLKLFGYDLAGEPLDYRNNGVDNILILDTFHLFNENLSRKFTNLVFWPSKKSTVNDNSSFLRSSRKSNLEKFKLNPFVLGSRYNFGKWSARSSSCGSHAAPNLLDFCNAASSNNGSIPYVTGDQQNSLIFLLLVVLHDEKCPLKDQLSESELSQFTEIVSRYIEIGQIINSHQLLTESILGDLEKSVSSFVECYQITFGIDGSTVNSYTNQMSSLYLHYLYNHIIDQIRDLGNMSVFSGFATERSVGSLKRNNHSHQYTAEHVSNKLVLKTVLTGLVHNQLNLFSDENPAAPSTNDNGFYGSKDLLRIKNVILGDNNSYMKPCNLINSGYDMNAAGAEAGIVNGDADAFNTDQSSQFNSCKRRKMEFIDYKFENFWSNTIFLNKPLKEFFLNQLNIEDQKHLMSKLKDIEMVNADNLISNRRLDLDETIGNHAALKIRSLQKVVAIILSKIVKSFEKFCATRTITKFEINSAPIYPQPNTAEIFPSFKHIRTKEKSIIIDNDLNFYQISQIFRISGKIKNKNITITKDYIIGYQLDIDVIRGKGMNFPILFKLSKPLESFHKKENLKAIDVNKIICNEPAEITISSDNLLNTKFYFTHQSILDLSKSKKLLLEYYKLNVSDKTIVEVDGLITYEFETRVEEENINGLEDRLDKETESYDDQQVCYLDYDENTDNNILSDSYSSSNKSDDDNDD</sequence>
<comment type="caution">
    <text evidence="2">The sequence shown here is derived from an EMBL/GenBank/DDBJ whole genome shotgun (WGS) entry which is preliminary data.</text>
</comment>
<dbReference type="EMBL" id="CAIF01000327">
    <property type="protein sequence ID" value="CCH47114.1"/>
    <property type="molecule type" value="Genomic_DNA"/>
</dbReference>
<keyword evidence="3" id="KW-1185">Reference proteome</keyword>
<organism evidence="2 3">
    <name type="scientific">Wickerhamomyces ciferrii (strain ATCC 14091 / BCRC 22168 / CBS 111 / JCM 3599 / NBRC 0793 / NRRL Y-1031 F-60-10)</name>
    <name type="common">Yeast</name>
    <name type="synonym">Pichia ciferrii</name>
    <dbReference type="NCBI Taxonomy" id="1206466"/>
    <lineage>
        <taxon>Eukaryota</taxon>
        <taxon>Fungi</taxon>
        <taxon>Dikarya</taxon>
        <taxon>Ascomycota</taxon>
        <taxon>Saccharomycotina</taxon>
        <taxon>Saccharomycetes</taxon>
        <taxon>Phaffomycetales</taxon>
        <taxon>Wickerhamomycetaceae</taxon>
        <taxon>Wickerhamomyces</taxon>
    </lineage>
</organism>
<reference evidence="2 3" key="1">
    <citation type="journal article" date="2012" name="Eukaryot. Cell">
        <title>Draft genome sequence of Wickerhamomyces ciferrii NRRL Y-1031 F-60-10.</title>
        <authorList>
            <person name="Schneider J."/>
            <person name="Andrea H."/>
            <person name="Blom J."/>
            <person name="Jaenicke S."/>
            <person name="Ruckert C."/>
            <person name="Schorsch C."/>
            <person name="Szczepanowski R."/>
            <person name="Farwick M."/>
            <person name="Goesmann A."/>
            <person name="Puhler A."/>
            <person name="Schaffer S."/>
            <person name="Tauch A."/>
            <person name="Kohler T."/>
            <person name="Brinkrolf K."/>
        </authorList>
    </citation>
    <scope>NUCLEOTIDE SEQUENCE [LARGE SCALE GENOMIC DNA]</scope>
    <source>
        <strain evidence="3">ATCC 14091 / BCRC 22168 / CBS 111 / JCM 3599 / NBRC 0793 / NRRL Y-1031 F-60-10</strain>
    </source>
</reference>
<proteinExistence type="predicted"/>
<feature type="compositionally biased region" description="Polar residues" evidence="1">
    <location>
        <begin position="401"/>
        <end position="415"/>
    </location>
</feature>
<evidence type="ECO:0000313" key="2">
    <source>
        <dbReference type="EMBL" id="CCH47114.1"/>
    </source>
</evidence>
<dbReference type="HOGENOM" id="CLU_240409_0_0_1"/>
<protein>
    <submittedName>
        <fullName evidence="2">Uncharacterized protein</fullName>
    </submittedName>
</protein>
<dbReference type="InParanoid" id="K0L0M1"/>
<gene>
    <name evidence="2" type="ORF">BN7_6725</name>
</gene>
<feature type="region of interest" description="Disordered" evidence="1">
    <location>
        <begin position="399"/>
        <end position="448"/>
    </location>
</feature>
<accession>K0L0M1</accession>